<dbReference type="EMBL" id="RJUF01000029">
    <property type="protein sequence ID" value="MCP9763451.1"/>
    <property type="molecule type" value="Genomic_DNA"/>
</dbReference>
<name>A0AAE3H3L8_9BACT</name>
<evidence type="ECO:0000313" key="1">
    <source>
        <dbReference type="EMBL" id="MCP9763451.1"/>
    </source>
</evidence>
<dbReference type="AlphaFoldDB" id="A0AAE3H3L8"/>
<gene>
    <name evidence="1" type="ORF">EGI31_10835</name>
</gene>
<accession>A0AAE3H3L8</accession>
<reference evidence="1 2" key="1">
    <citation type="submission" date="2018-11" db="EMBL/GenBank/DDBJ databases">
        <title>Novel bacteria species description.</title>
        <authorList>
            <person name="Han J.-H."/>
        </authorList>
    </citation>
    <scope>NUCLEOTIDE SEQUENCE [LARGE SCALE GENOMIC DNA]</scope>
    <source>
        <strain evidence="1 2">KCTC23259</strain>
    </source>
</reference>
<sequence length="59" mass="6936">MIVYFLNISFNVSKGVSFCLMIQNYTTQTALKNRCDEVEDCWDESGIWCENKKTTSWPF</sequence>
<proteinExistence type="predicted"/>
<protein>
    <submittedName>
        <fullName evidence="1">Uncharacterized protein</fullName>
    </submittedName>
</protein>
<dbReference type="Proteomes" id="UP001204144">
    <property type="component" value="Unassembled WGS sequence"/>
</dbReference>
<evidence type="ECO:0000313" key="2">
    <source>
        <dbReference type="Proteomes" id="UP001204144"/>
    </source>
</evidence>
<comment type="caution">
    <text evidence="1">The sequence shown here is derived from an EMBL/GenBank/DDBJ whole genome shotgun (WGS) entry which is preliminary data.</text>
</comment>
<organism evidence="1 2">
    <name type="scientific">Lacihabitans soyangensis</name>
    <dbReference type="NCBI Taxonomy" id="869394"/>
    <lineage>
        <taxon>Bacteria</taxon>
        <taxon>Pseudomonadati</taxon>
        <taxon>Bacteroidota</taxon>
        <taxon>Cytophagia</taxon>
        <taxon>Cytophagales</taxon>
        <taxon>Leadbetterellaceae</taxon>
        <taxon>Lacihabitans</taxon>
    </lineage>
</organism>
<keyword evidence="2" id="KW-1185">Reference proteome</keyword>